<evidence type="ECO:0000313" key="2">
    <source>
        <dbReference type="EMBL" id="CAI9767962.1"/>
    </source>
</evidence>
<dbReference type="Proteomes" id="UP000834106">
    <property type="component" value="Chromosome 9"/>
</dbReference>
<gene>
    <name evidence="2" type="ORF">FPE_LOCUS15392</name>
</gene>
<protein>
    <submittedName>
        <fullName evidence="2">Uncharacterized protein</fullName>
    </submittedName>
</protein>
<evidence type="ECO:0000256" key="1">
    <source>
        <dbReference type="ARBA" id="ARBA00007626"/>
    </source>
</evidence>
<organism evidence="2 3">
    <name type="scientific">Fraxinus pennsylvanica</name>
    <dbReference type="NCBI Taxonomy" id="56036"/>
    <lineage>
        <taxon>Eukaryota</taxon>
        <taxon>Viridiplantae</taxon>
        <taxon>Streptophyta</taxon>
        <taxon>Embryophyta</taxon>
        <taxon>Tracheophyta</taxon>
        <taxon>Spermatophyta</taxon>
        <taxon>Magnoliopsida</taxon>
        <taxon>eudicotyledons</taxon>
        <taxon>Gunneridae</taxon>
        <taxon>Pentapetalae</taxon>
        <taxon>asterids</taxon>
        <taxon>lamiids</taxon>
        <taxon>Lamiales</taxon>
        <taxon>Oleaceae</taxon>
        <taxon>Oleeae</taxon>
        <taxon>Fraxinus</taxon>
    </lineage>
</organism>
<dbReference type="Gene3D" id="1.25.40.10">
    <property type="entry name" value="Tetratricopeptide repeat domain"/>
    <property type="match status" value="1"/>
</dbReference>
<evidence type="ECO:0000313" key="3">
    <source>
        <dbReference type="Proteomes" id="UP000834106"/>
    </source>
</evidence>
<dbReference type="PANTHER" id="PTHR46598:SF2">
    <property type="entry name" value="OS01G0788900 PROTEIN"/>
    <property type="match status" value="1"/>
</dbReference>
<name>A0AAD1ZJ38_9LAMI</name>
<keyword evidence="3" id="KW-1185">Reference proteome</keyword>
<dbReference type="AlphaFoldDB" id="A0AAD1ZJ38"/>
<dbReference type="InterPro" id="IPR011990">
    <property type="entry name" value="TPR-like_helical_dom_sf"/>
</dbReference>
<dbReference type="EMBL" id="OU503044">
    <property type="protein sequence ID" value="CAI9767962.1"/>
    <property type="molecule type" value="Genomic_DNA"/>
</dbReference>
<dbReference type="PANTHER" id="PTHR46598">
    <property type="entry name" value="BNAC05G43320D PROTEIN"/>
    <property type="match status" value="1"/>
</dbReference>
<sequence>MFFLQNLISGYLKSGASVGIGVSLSILKAYGKELGTAEATQLVTKITSLGLQLDVGSYESLVETSMLCHDFQSTFSLFGNMRESRIRDLKGSYLTIMTSLIENHLPELMTVFLDNVVEDPLAEDVPMIGIQLFTPSVRPGSWKMQGSLSG</sequence>
<proteinExistence type="inferred from homology"/>
<comment type="similarity">
    <text evidence="1">Belongs to the PPR family. P subfamily.</text>
</comment>
<accession>A0AAD1ZJ38</accession>
<reference evidence="2" key="1">
    <citation type="submission" date="2023-05" db="EMBL/GenBank/DDBJ databases">
        <authorList>
            <person name="Huff M."/>
        </authorList>
    </citation>
    <scope>NUCLEOTIDE SEQUENCE</scope>
</reference>